<evidence type="ECO:0000256" key="3">
    <source>
        <dbReference type="SAM" id="MobiDB-lite"/>
    </source>
</evidence>
<protein>
    <submittedName>
        <fullName evidence="5">BQ2448_5744 protein</fullName>
    </submittedName>
</protein>
<feature type="region of interest" description="Disordered" evidence="3">
    <location>
        <begin position="1"/>
        <end position="28"/>
    </location>
</feature>
<evidence type="ECO:0000256" key="1">
    <source>
        <dbReference type="ARBA" id="ARBA00010381"/>
    </source>
</evidence>
<dbReference type="STRING" id="269621.A0A238F7D6"/>
<evidence type="ECO:0000313" key="5">
    <source>
        <dbReference type="EMBL" id="SCV67098.1"/>
    </source>
</evidence>
<proteinExistence type="inferred from homology"/>
<dbReference type="OrthoDB" id="2746at2759"/>
<accession>A0A238F7D6</accession>
<dbReference type="Proteomes" id="UP000198372">
    <property type="component" value="Unassembled WGS sequence"/>
</dbReference>
<dbReference type="Gene3D" id="3.30.300.130">
    <property type="entry name" value="Fe-S cluster assembly (FSCA)"/>
    <property type="match status" value="1"/>
</dbReference>
<dbReference type="InterPro" id="IPR002744">
    <property type="entry name" value="MIP18-like"/>
</dbReference>
<gene>
    <name evidence="5" type="ORF">BQ2448_5744</name>
</gene>
<evidence type="ECO:0000256" key="2">
    <source>
        <dbReference type="ARBA" id="ARBA00022829"/>
    </source>
</evidence>
<dbReference type="InterPro" id="IPR034904">
    <property type="entry name" value="FSCA_dom_sf"/>
</dbReference>
<dbReference type="InterPro" id="IPR039796">
    <property type="entry name" value="MIP18"/>
</dbReference>
<dbReference type="GO" id="GO:0051604">
    <property type="term" value="P:protein maturation"/>
    <property type="evidence" value="ECO:0007669"/>
    <property type="project" value="InterPro"/>
</dbReference>
<dbReference type="PANTHER" id="PTHR12377:SF0">
    <property type="entry name" value="CYTOSOLIC IRON-SULFUR ASSEMBLY COMPONENT 2B"/>
    <property type="match status" value="1"/>
</dbReference>
<dbReference type="SUPFAM" id="SSF117916">
    <property type="entry name" value="Fe-S cluster assembly (FSCA) domain-like"/>
    <property type="match status" value="1"/>
</dbReference>
<organism evidence="5 6">
    <name type="scientific">Microbotryum intermedium</name>
    <dbReference type="NCBI Taxonomy" id="269621"/>
    <lineage>
        <taxon>Eukaryota</taxon>
        <taxon>Fungi</taxon>
        <taxon>Dikarya</taxon>
        <taxon>Basidiomycota</taxon>
        <taxon>Pucciniomycotina</taxon>
        <taxon>Microbotryomycetes</taxon>
        <taxon>Microbotryales</taxon>
        <taxon>Microbotryaceae</taxon>
        <taxon>Microbotryum</taxon>
    </lineage>
</organism>
<dbReference type="EMBL" id="FMSP01000001">
    <property type="protein sequence ID" value="SCV67098.1"/>
    <property type="molecule type" value="Genomic_DNA"/>
</dbReference>
<dbReference type="Pfam" id="PF01883">
    <property type="entry name" value="FeS_assembly_P"/>
    <property type="match status" value="1"/>
</dbReference>
<dbReference type="AlphaFoldDB" id="A0A238F7D6"/>
<reference evidence="6" key="1">
    <citation type="submission" date="2016-09" db="EMBL/GenBank/DDBJ databases">
        <authorList>
            <person name="Jeantristanb JTB J.-T."/>
            <person name="Ricardo R."/>
        </authorList>
    </citation>
    <scope>NUCLEOTIDE SEQUENCE [LARGE SCALE GENOMIC DNA]</scope>
</reference>
<sequence>MTSSSAPDNANPVVHATPSSNRRRSQARVRHLVLDDDDDDWLTMTPNAAFGATPPQSMHDVVVPSVESPPGLTEAIDSDEIFDLIRSITDPEHPLTLEQLAVVSAPQIHVTDGTHPRVVVEFTPTIPHCSMATLIGRYQVNKQLNDKERVAAALENSHLVSVVQQCLSTADHRGRVH</sequence>
<feature type="domain" description="MIP18 family-like" evidence="4">
    <location>
        <begin position="79"/>
        <end position="136"/>
    </location>
</feature>
<dbReference type="PANTHER" id="PTHR12377">
    <property type="entry name" value="CYTOSOLIC IRON-SULFUR ASSEMBLY COMPONENT 2B-RELATED"/>
    <property type="match status" value="1"/>
</dbReference>
<evidence type="ECO:0000313" key="6">
    <source>
        <dbReference type="Proteomes" id="UP000198372"/>
    </source>
</evidence>
<evidence type="ECO:0000259" key="4">
    <source>
        <dbReference type="Pfam" id="PF01883"/>
    </source>
</evidence>
<keyword evidence="2" id="KW-0159">Chromosome partition</keyword>
<keyword evidence="6" id="KW-1185">Reference proteome</keyword>
<comment type="similarity">
    <text evidence="1">Belongs to the MIP18 family.</text>
</comment>
<dbReference type="GO" id="GO:0007059">
    <property type="term" value="P:chromosome segregation"/>
    <property type="evidence" value="ECO:0007669"/>
    <property type="project" value="UniProtKB-KW"/>
</dbReference>
<name>A0A238F7D6_9BASI</name>